<evidence type="ECO:0000256" key="2">
    <source>
        <dbReference type="ARBA" id="ARBA00023015"/>
    </source>
</evidence>
<dbReference type="InterPro" id="IPR009057">
    <property type="entry name" value="Homeodomain-like_sf"/>
</dbReference>
<evidence type="ECO:0000313" key="8">
    <source>
        <dbReference type="Proteomes" id="UP000616114"/>
    </source>
</evidence>
<dbReference type="PANTHER" id="PTHR34294:SF1">
    <property type="entry name" value="TRANSCRIPTIONAL REGULATOR LSRR"/>
    <property type="match status" value="1"/>
</dbReference>
<dbReference type="InterPro" id="IPR007630">
    <property type="entry name" value="RNA_pol_sigma70_r4"/>
</dbReference>
<dbReference type="PANTHER" id="PTHR34294">
    <property type="entry name" value="TRANSCRIPTIONAL REGULATOR-RELATED"/>
    <property type="match status" value="1"/>
</dbReference>
<dbReference type="AlphaFoldDB" id="A0A8J2TVF4"/>
<dbReference type="Pfam" id="PF04545">
    <property type="entry name" value="Sigma70_r4"/>
    <property type="match status" value="1"/>
</dbReference>
<dbReference type="InterPro" id="IPR037171">
    <property type="entry name" value="NagB/RpiA_transferase-like"/>
</dbReference>
<dbReference type="RefSeq" id="WP_188549104.1">
    <property type="nucleotide sequence ID" value="NZ_BMFY01000001.1"/>
</dbReference>
<dbReference type="GO" id="GO:0003677">
    <property type="term" value="F:DNA binding"/>
    <property type="evidence" value="ECO:0007669"/>
    <property type="project" value="UniProtKB-KW"/>
</dbReference>
<reference evidence="7" key="1">
    <citation type="journal article" date="2014" name="Int. J. Syst. Evol. Microbiol.">
        <title>Complete genome sequence of Corynebacterium casei LMG S-19264T (=DSM 44701T), isolated from a smear-ripened cheese.</title>
        <authorList>
            <consortium name="US DOE Joint Genome Institute (JGI-PGF)"/>
            <person name="Walter F."/>
            <person name="Albersmeier A."/>
            <person name="Kalinowski J."/>
            <person name="Ruckert C."/>
        </authorList>
    </citation>
    <scope>NUCLEOTIDE SEQUENCE</scope>
    <source>
        <strain evidence="7">CGMCC 1.12785</strain>
    </source>
</reference>
<reference evidence="7" key="2">
    <citation type="submission" date="2020-09" db="EMBL/GenBank/DDBJ databases">
        <authorList>
            <person name="Sun Q."/>
            <person name="Zhou Y."/>
        </authorList>
    </citation>
    <scope>NUCLEOTIDE SEQUENCE</scope>
    <source>
        <strain evidence="7">CGMCC 1.12785</strain>
    </source>
</reference>
<evidence type="ECO:0000256" key="3">
    <source>
        <dbReference type="ARBA" id="ARBA00023125"/>
    </source>
</evidence>
<dbReference type="GO" id="GO:0006352">
    <property type="term" value="P:DNA-templated transcription initiation"/>
    <property type="evidence" value="ECO:0007669"/>
    <property type="project" value="InterPro"/>
</dbReference>
<evidence type="ECO:0000256" key="4">
    <source>
        <dbReference type="ARBA" id="ARBA00023163"/>
    </source>
</evidence>
<evidence type="ECO:0000259" key="6">
    <source>
        <dbReference type="Pfam" id="PF04545"/>
    </source>
</evidence>
<dbReference type="Proteomes" id="UP000616114">
    <property type="component" value="Unassembled WGS sequence"/>
</dbReference>
<keyword evidence="8" id="KW-1185">Reference proteome</keyword>
<dbReference type="Gene3D" id="3.40.50.1360">
    <property type="match status" value="1"/>
</dbReference>
<dbReference type="SUPFAM" id="SSF46689">
    <property type="entry name" value="Homeodomain-like"/>
    <property type="match status" value="1"/>
</dbReference>
<protein>
    <submittedName>
        <fullName evidence="7">Cro/Cl family transcriptional regulator</fullName>
    </submittedName>
</protein>
<evidence type="ECO:0000256" key="1">
    <source>
        <dbReference type="ARBA" id="ARBA00010466"/>
    </source>
</evidence>
<organism evidence="7 8">
    <name type="scientific">Sediminivirga luteola</name>
    <dbReference type="NCBI Taxonomy" id="1774748"/>
    <lineage>
        <taxon>Bacteria</taxon>
        <taxon>Bacillati</taxon>
        <taxon>Actinomycetota</taxon>
        <taxon>Actinomycetes</taxon>
        <taxon>Micrococcales</taxon>
        <taxon>Brevibacteriaceae</taxon>
        <taxon>Sediminivirga</taxon>
    </lineage>
</organism>
<dbReference type="GO" id="GO:0030246">
    <property type="term" value="F:carbohydrate binding"/>
    <property type="evidence" value="ECO:0007669"/>
    <property type="project" value="InterPro"/>
</dbReference>
<gene>
    <name evidence="7" type="ORF">GCM10011333_02630</name>
</gene>
<comment type="caution">
    <text evidence="7">The sequence shown here is derived from an EMBL/GenBank/DDBJ whole genome shotgun (WGS) entry which is preliminary data.</text>
</comment>
<dbReference type="InterPro" id="IPR007324">
    <property type="entry name" value="Sugar-bd_dom_put"/>
</dbReference>
<feature type="domain" description="RNA polymerase sigma-70 region 4" evidence="6">
    <location>
        <begin position="15"/>
        <end position="47"/>
    </location>
</feature>
<keyword evidence="3" id="KW-0238">DNA-binding</keyword>
<dbReference type="EMBL" id="BMFY01000001">
    <property type="protein sequence ID" value="GGA03392.1"/>
    <property type="molecule type" value="Genomic_DNA"/>
</dbReference>
<dbReference type="Pfam" id="PF04198">
    <property type="entry name" value="Sugar-bind"/>
    <property type="match status" value="1"/>
</dbReference>
<keyword evidence="2" id="KW-0805">Transcription regulation</keyword>
<sequence length="315" mass="32774">MPQPRDQAVLVAAATMYYLENRSQAEIARTLGVSRSNVSRILADARRAGIVDIRINNPFGRVPEIEDRLIARYGLRAARVAGRGTPETQLSRVGALGAQWLLENLPSDGAVALSWGASVQAVVDAVSTSAEHGGVEILPLVGGLSSVDSARDGNVLVRLLATKLGARHRRLYAPAVVESVVSRDALMRESAIASVLEAASGAQCAVVGIGQVGAGASAAIIDSMRLDPDERAAFEASGAVGDCCTRFFDLEGKVVDSAVNERVIAVELDALRTIPTVVGVAAGARKAQGTLGALRGGLVDVLITDLDLAEHLLDG</sequence>
<name>A0A8J2TVF4_9MICO</name>
<evidence type="ECO:0000259" key="5">
    <source>
        <dbReference type="Pfam" id="PF04198"/>
    </source>
</evidence>
<evidence type="ECO:0000313" key="7">
    <source>
        <dbReference type="EMBL" id="GGA03392.1"/>
    </source>
</evidence>
<comment type="similarity">
    <text evidence="1">Belongs to the SorC transcriptional regulatory family.</text>
</comment>
<dbReference type="GO" id="GO:0003700">
    <property type="term" value="F:DNA-binding transcription factor activity"/>
    <property type="evidence" value="ECO:0007669"/>
    <property type="project" value="InterPro"/>
</dbReference>
<dbReference type="SUPFAM" id="SSF100950">
    <property type="entry name" value="NagB/RpiA/CoA transferase-like"/>
    <property type="match status" value="1"/>
</dbReference>
<proteinExistence type="inferred from homology"/>
<keyword evidence="4" id="KW-0804">Transcription</keyword>
<dbReference type="Gene3D" id="1.10.10.60">
    <property type="entry name" value="Homeodomain-like"/>
    <property type="match status" value="1"/>
</dbReference>
<feature type="domain" description="Sugar-binding" evidence="5">
    <location>
        <begin position="62"/>
        <end position="313"/>
    </location>
</feature>
<accession>A0A8J2TVF4</accession>
<dbReference type="InterPro" id="IPR051054">
    <property type="entry name" value="SorC_transcr_regulators"/>
</dbReference>